<dbReference type="InterPro" id="IPR008928">
    <property type="entry name" value="6-hairpin_glycosidase_sf"/>
</dbReference>
<dbReference type="SUPFAM" id="SSF48208">
    <property type="entry name" value="Six-hairpin glycosidases"/>
    <property type="match status" value="1"/>
</dbReference>
<proteinExistence type="predicted"/>
<name>A0A1I6TM74_9EURY</name>
<gene>
    <name evidence="1" type="ORF">SAMN04488556_3227</name>
</gene>
<accession>A0A1I6TM74</accession>
<evidence type="ECO:0000313" key="1">
    <source>
        <dbReference type="EMBL" id="SFS90285.1"/>
    </source>
</evidence>
<protein>
    <submittedName>
        <fullName evidence="1">Alpha-L-rhamnosidase</fullName>
    </submittedName>
</protein>
<dbReference type="Gene3D" id="1.50.10.10">
    <property type="match status" value="1"/>
</dbReference>
<dbReference type="AlphaFoldDB" id="A0A1I6TM74"/>
<evidence type="ECO:0000313" key="2">
    <source>
        <dbReference type="Proteomes" id="UP000199199"/>
    </source>
</evidence>
<dbReference type="EMBL" id="FOZS01000003">
    <property type="protein sequence ID" value="SFS90285.1"/>
    <property type="molecule type" value="Genomic_DNA"/>
</dbReference>
<dbReference type="InterPro" id="IPR012341">
    <property type="entry name" value="6hp_glycosidase-like_sf"/>
</dbReference>
<dbReference type="GO" id="GO:0005975">
    <property type="term" value="P:carbohydrate metabolic process"/>
    <property type="evidence" value="ECO:0007669"/>
    <property type="project" value="InterPro"/>
</dbReference>
<sequence>MSQTTTRAFRERTLSRRAIEEFARSHYRYWAGEGRLNAIYPNGDGKRDIPDFTISFPEWVWRYYRVTGDRQTLETAAPIVWAIATYGQRHVDDETGLVTNQSPIVSGRSTSPFASSAFCWVAS</sequence>
<organism evidence="1 2">
    <name type="scientific">Halostagnicola kamekurae</name>
    <dbReference type="NCBI Taxonomy" id="619731"/>
    <lineage>
        <taxon>Archaea</taxon>
        <taxon>Methanobacteriati</taxon>
        <taxon>Methanobacteriota</taxon>
        <taxon>Stenosarchaea group</taxon>
        <taxon>Halobacteria</taxon>
        <taxon>Halobacteriales</taxon>
        <taxon>Natrialbaceae</taxon>
        <taxon>Halostagnicola</taxon>
    </lineage>
</organism>
<reference evidence="2" key="1">
    <citation type="submission" date="2016-10" db="EMBL/GenBank/DDBJ databases">
        <authorList>
            <person name="Varghese N."/>
            <person name="Submissions S."/>
        </authorList>
    </citation>
    <scope>NUCLEOTIDE SEQUENCE [LARGE SCALE GENOMIC DNA]</scope>
    <source>
        <strain evidence="2">DSM 22427</strain>
    </source>
</reference>
<keyword evidence="2" id="KW-1185">Reference proteome</keyword>
<dbReference type="Proteomes" id="UP000199199">
    <property type="component" value="Unassembled WGS sequence"/>
</dbReference>